<dbReference type="InterPro" id="IPR024862">
    <property type="entry name" value="TRPV"/>
</dbReference>
<dbReference type="RefSeq" id="XP_007444183.2">
    <property type="nucleotide sequence ID" value="XM_007444121.3"/>
</dbReference>
<keyword evidence="11" id="KW-0406">Ion transport</keyword>
<dbReference type="PRINTS" id="PR01768">
    <property type="entry name" value="TRPVRECEPTOR"/>
</dbReference>
<reference evidence="20" key="1">
    <citation type="submission" date="2025-08" db="UniProtKB">
        <authorList>
            <consortium name="RefSeq"/>
        </authorList>
    </citation>
    <scope>IDENTIFICATION</scope>
    <source>
        <tissue evidence="20">Liver</tissue>
    </source>
</reference>
<feature type="domain" description="Ion transport" evidence="18">
    <location>
        <begin position="389"/>
        <end position="637"/>
    </location>
</feature>
<evidence type="ECO:0000256" key="13">
    <source>
        <dbReference type="ARBA" id="ARBA00023303"/>
    </source>
</evidence>
<evidence type="ECO:0000256" key="9">
    <source>
        <dbReference type="ARBA" id="ARBA00022989"/>
    </source>
</evidence>
<feature type="transmembrane region" description="Helical" evidence="17">
    <location>
        <begin position="608"/>
        <end position="633"/>
    </location>
</feature>
<feature type="region of interest" description="Disordered" evidence="16">
    <location>
        <begin position="737"/>
        <end position="780"/>
    </location>
</feature>
<organism evidence="19 20">
    <name type="scientific">Python bivittatus</name>
    <name type="common">Burmese python</name>
    <name type="synonym">Python molurus bivittatus</name>
    <dbReference type="NCBI Taxonomy" id="176946"/>
    <lineage>
        <taxon>Eukaryota</taxon>
        <taxon>Metazoa</taxon>
        <taxon>Chordata</taxon>
        <taxon>Craniata</taxon>
        <taxon>Vertebrata</taxon>
        <taxon>Euteleostomi</taxon>
        <taxon>Lepidosauria</taxon>
        <taxon>Squamata</taxon>
        <taxon>Bifurcata</taxon>
        <taxon>Unidentata</taxon>
        <taxon>Episquamata</taxon>
        <taxon>Toxicofera</taxon>
        <taxon>Serpentes</taxon>
        <taxon>Henophidia</taxon>
        <taxon>Pythonidae</taxon>
        <taxon>Python</taxon>
    </lineage>
</organism>
<sequence>MKKTPFVLETDDGLGGDGNVAAEGAAGTEHGMRPLDTPFQRESPRPPQIAVNLNYRPGVIGPDDPNYFDRNRLFDAVVEGKPELLNGLQDYLRRTSSFLTDSKYRDGKTGKTCLMKALLHLKDGKNPTIPLLLKIDEETENPKPLINTACCDDCYRGHTALHIAIEKRNLDLVELLVENGADVHAKASGYFFQKQNKGMCFYFGELPLSLAACTNQPEVVMYLLDNPHQKARLTEQDSMGNTVFHALVMVADDTEKNTEFVVNMYDMILMKGAEINPSWKLEEIVNRYHLTPLKLAVKTGKVEILKHILHREIKDPKFQHLSRKFTEWTYGPIHISLYDLTSIDSCEENSVLEILAYSSDTPNRYKMVDLEPLNKLLQHKWESFIAKRFFFNLFIYLSFMMIFTATACYQSLEEELPLPVTQAVKNPFILVGQVVILLGGIYLFIAQGFYFWRRHLSWKSFLVDSCFEVFLLVQSLLILISFMMYFAKVEEYVLLMVFALLLGWVNMLYYTRGVQQMGIYIVMIQKAILRNLLHFLMVYVIFLFGFATVLIVLTGDASRSAHNGSLPLSNDPKGQAMYARLLQISLQLFKFTIGMGDLEYHENKKHGFLVILLLLLFVILTYILLLNMLIALMSETVINVSGYSQGIWKLQRAIAILEIERNRIWCWKKSQRAGCFLSVGSEDKRWLFRVEEVNWEDWNEKLNALREDPMVSSVLEKESSELKLQGWLARAKARLAASKEEEQEGERVPLQTVNRRRSRNGSEGATSGVSATTGPTQTGV</sequence>
<dbReference type="OrthoDB" id="533508at2759"/>
<feature type="transmembrane region" description="Helical" evidence="17">
    <location>
        <begin position="389"/>
        <end position="412"/>
    </location>
</feature>
<evidence type="ECO:0000256" key="2">
    <source>
        <dbReference type="ARBA" id="ARBA00022448"/>
    </source>
</evidence>
<evidence type="ECO:0000256" key="8">
    <source>
        <dbReference type="ARBA" id="ARBA00022837"/>
    </source>
</evidence>
<dbReference type="OMA" id="WRRHVFI"/>
<feature type="transmembrane region" description="Helical" evidence="17">
    <location>
        <begin position="532"/>
        <end position="555"/>
    </location>
</feature>
<keyword evidence="6 17" id="KW-0812">Transmembrane</keyword>
<dbReference type="NCBIfam" id="TIGR00870">
    <property type="entry name" value="trp"/>
    <property type="match status" value="1"/>
</dbReference>
<keyword evidence="3" id="KW-1003">Cell membrane</keyword>
<evidence type="ECO:0000256" key="1">
    <source>
        <dbReference type="ARBA" id="ARBA00004651"/>
    </source>
</evidence>
<accession>A0A9F2WIX2</accession>
<evidence type="ECO:0000256" key="10">
    <source>
        <dbReference type="ARBA" id="ARBA00023043"/>
    </source>
</evidence>
<evidence type="ECO:0000313" key="19">
    <source>
        <dbReference type="Proteomes" id="UP000695026"/>
    </source>
</evidence>
<feature type="transmembrane region" description="Helical" evidence="17">
    <location>
        <begin position="492"/>
        <end position="511"/>
    </location>
</feature>
<feature type="compositionally biased region" description="Polar residues" evidence="16">
    <location>
        <begin position="761"/>
        <end position="780"/>
    </location>
</feature>
<evidence type="ECO:0000256" key="17">
    <source>
        <dbReference type="SAM" id="Phobius"/>
    </source>
</evidence>
<dbReference type="InterPro" id="IPR002110">
    <property type="entry name" value="Ankyrin_rpt"/>
</dbReference>
<dbReference type="InterPro" id="IPR008348">
    <property type="entry name" value="TrpV4"/>
</dbReference>
<dbReference type="Pfam" id="PF00520">
    <property type="entry name" value="Ion_trans"/>
    <property type="match status" value="1"/>
</dbReference>
<keyword evidence="10 15" id="KW-0040">ANK repeat</keyword>
<keyword evidence="8" id="KW-0106">Calcium</keyword>
<keyword evidence="5" id="KW-0107">Calcium channel</keyword>
<evidence type="ECO:0000256" key="5">
    <source>
        <dbReference type="ARBA" id="ARBA00022673"/>
    </source>
</evidence>
<evidence type="ECO:0000256" key="12">
    <source>
        <dbReference type="ARBA" id="ARBA00023136"/>
    </source>
</evidence>
<evidence type="ECO:0000256" key="3">
    <source>
        <dbReference type="ARBA" id="ARBA00022475"/>
    </source>
</evidence>
<evidence type="ECO:0000259" key="18">
    <source>
        <dbReference type="Pfam" id="PF00520"/>
    </source>
</evidence>
<dbReference type="InterPro" id="IPR008347">
    <property type="entry name" value="TrpV1-4"/>
</dbReference>
<feature type="transmembrane region" description="Helical" evidence="17">
    <location>
        <begin position="428"/>
        <end position="452"/>
    </location>
</feature>
<dbReference type="GeneID" id="103062757"/>
<keyword evidence="12 17" id="KW-0472">Membrane</keyword>
<dbReference type="PANTHER" id="PTHR10582">
    <property type="entry name" value="TRANSIENT RECEPTOR POTENTIAL ION CHANNEL PROTEIN"/>
    <property type="match status" value="1"/>
</dbReference>
<feature type="transmembrane region" description="Helical" evidence="17">
    <location>
        <begin position="461"/>
        <end position="486"/>
    </location>
</feature>
<dbReference type="CTD" id="51393"/>
<dbReference type="Pfam" id="PF12796">
    <property type="entry name" value="Ank_2"/>
    <property type="match status" value="1"/>
</dbReference>
<keyword evidence="20" id="KW-0675">Receptor</keyword>
<dbReference type="FunFam" id="1.25.40.20:FF:000018">
    <property type="entry name" value="Transient receptor potential cation channel subfamily V member 1"/>
    <property type="match status" value="1"/>
</dbReference>
<comment type="subcellular location">
    <subcellularLocation>
        <location evidence="1">Cell membrane</location>
        <topology evidence="1">Multi-pass membrane protein</topology>
    </subcellularLocation>
</comment>
<dbReference type="SMART" id="SM00248">
    <property type="entry name" value="ANK"/>
    <property type="match status" value="5"/>
</dbReference>
<dbReference type="Gene3D" id="1.25.40.20">
    <property type="entry name" value="Ankyrin repeat-containing domain"/>
    <property type="match status" value="1"/>
</dbReference>
<dbReference type="GO" id="GO:0005886">
    <property type="term" value="C:plasma membrane"/>
    <property type="evidence" value="ECO:0007669"/>
    <property type="project" value="UniProtKB-SubCell"/>
</dbReference>
<comment type="catalytic activity">
    <reaction evidence="14">
        <text>Ca(2+)(in) = Ca(2+)(out)</text>
        <dbReference type="Rhea" id="RHEA:29671"/>
        <dbReference type="ChEBI" id="CHEBI:29108"/>
    </reaction>
</comment>
<feature type="repeat" description="ANK" evidence="15">
    <location>
        <begin position="156"/>
        <end position="188"/>
    </location>
</feature>
<evidence type="ECO:0000256" key="6">
    <source>
        <dbReference type="ARBA" id="ARBA00022692"/>
    </source>
</evidence>
<evidence type="ECO:0000256" key="14">
    <source>
        <dbReference type="ARBA" id="ARBA00036634"/>
    </source>
</evidence>
<protein>
    <submittedName>
        <fullName evidence="20">Transient receptor potential cation channel subfamily V member 2</fullName>
    </submittedName>
</protein>
<keyword evidence="4" id="KW-0109">Calcium transport</keyword>
<proteinExistence type="predicted"/>
<evidence type="ECO:0000256" key="4">
    <source>
        <dbReference type="ARBA" id="ARBA00022568"/>
    </source>
</evidence>
<keyword evidence="19" id="KW-1185">Reference proteome</keyword>
<evidence type="ECO:0000256" key="15">
    <source>
        <dbReference type="PROSITE-ProRule" id="PRU00023"/>
    </source>
</evidence>
<evidence type="ECO:0000313" key="20">
    <source>
        <dbReference type="RefSeq" id="XP_007444183.2"/>
    </source>
</evidence>
<dbReference type="PRINTS" id="PR01769">
    <property type="entry name" value="VRL2RECEPTOR"/>
</dbReference>
<evidence type="ECO:0000256" key="7">
    <source>
        <dbReference type="ARBA" id="ARBA00022737"/>
    </source>
</evidence>
<dbReference type="PROSITE" id="PS50297">
    <property type="entry name" value="ANK_REP_REGION"/>
    <property type="match status" value="1"/>
</dbReference>
<evidence type="ECO:0000256" key="16">
    <source>
        <dbReference type="SAM" id="MobiDB-lite"/>
    </source>
</evidence>
<dbReference type="AlphaFoldDB" id="A0A9F2WIX2"/>
<dbReference type="GO" id="GO:0098703">
    <property type="term" value="P:calcium ion import across plasma membrane"/>
    <property type="evidence" value="ECO:0007669"/>
    <property type="project" value="TreeGrafter"/>
</dbReference>
<feature type="region of interest" description="Disordered" evidence="16">
    <location>
        <begin position="1"/>
        <end position="32"/>
    </location>
</feature>
<dbReference type="Gene3D" id="1.10.287.70">
    <property type="match status" value="1"/>
</dbReference>
<name>A0A9F2WIX2_PYTBI</name>
<keyword evidence="7" id="KW-0677">Repeat</keyword>
<dbReference type="InterPro" id="IPR005821">
    <property type="entry name" value="Ion_trans_dom"/>
</dbReference>
<dbReference type="PANTHER" id="PTHR10582:SF5">
    <property type="entry name" value="TRANSIENT RECEPTOR POTENTIAL CATION CHANNEL SUBFAMILY V MEMBER 2"/>
    <property type="match status" value="1"/>
</dbReference>
<keyword evidence="2" id="KW-0813">Transport</keyword>
<gene>
    <name evidence="20" type="primary">TRPV2</name>
</gene>
<dbReference type="Proteomes" id="UP000695026">
    <property type="component" value="Unplaced"/>
</dbReference>
<dbReference type="KEGG" id="pbi:103062757"/>
<dbReference type="InterPro" id="IPR036770">
    <property type="entry name" value="Ankyrin_rpt-contain_sf"/>
</dbReference>
<dbReference type="GO" id="GO:0005262">
    <property type="term" value="F:calcium channel activity"/>
    <property type="evidence" value="ECO:0007669"/>
    <property type="project" value="UniProtKB-KW"/>
</dbReference>
<keyword evidence="9 17" id="KW-1133">Transmembrane helix</keyword>
<dbReference type="SUPFAM" id="SSF48403">
    <property type="entry name" value="Ankyrin repeat"/>
    <property type="match status" value="2"/>
</dbReference>
<evidence type="ECO:0000256" key="11">
    <source>
        <dbReference type="ARBA" id="ARBA00023065"/>
    </source>
</evidence>
<dbReference type="PROSITE" id="PS50088">
    <property type="entry name" value="ANK_REPEAT"/>
    <property type="match status" value="1"/>
</dbReference>
<keyword evidence="13" id="KW-0407">Ion channel</keyword>